<dbReference type="PROSITE" id="PS51257">
    <property type="entry name" value="PROKAR_LIPOPROTEIN"/>
    <property type="match status" value="1"/>
</dbReference>
<gene>
    <name evidence="1" type="ORF">L227DRAFT_579812</name>
</gene>
<protein>
    <submittedName>
        <fullName evidence="1">Uncharacterized protein</fullName>
    </submittedName>
</protein>
<proteinExistence type="predicted"/>
<dbReference type="Proteomes" id="UP000313359">
    <property type="component" value="Unassembled WGS sequence"/>
</dbReference>
<evidence type="ECO:0000313" key="2">
    <source>
        <dbReference type="Proteomes" id="UP000313359"/>
    </source>
</evidence>
<evidence type="ECO:0000313" key="1">
    <source>
        <dbReference type="EMBL" id="RPD55399.1"/>
    </source>
</evidence>
<dbReference type="AlphaFoldDB" id="A0A5C2RW94"/>
<sequence>MVQRCASGGAGHAWTTPGSHWPVTGAGAGAGCLGLPAGTLRWAAVAHADLAICSI</sequence>
<accession>A0A5C2RW94</accession>
<dbReference type="EMBL" id="ML122296">
    <property type="protein sequence ID" value="RPD55399.1"/>
    <property type="molecule type" value="Genomic_DNA"/>
</dbReference>
<organism evidence="1 2">
    <name type="scientific">Lentinus tigrinus ALCF2SS1-6</name>
    <dbReference type="NCBI Taxonomy" id="1328759"/>
    <lineage>
        <taxon>Eukaryota</taxon>
        <taxon>Fungi</taxon>
        <taxon>Dikarya</taxon>
        <taxon>Basidiomycota</taxon>
        <taxon>Agaricomycotina</taxon>
        <taxon>Agaricomycetes</taxon>
        <taxon>Polyporales</taxon>
        <taxon>Polyporaceae</taxon>
        <taxon>Lentinus</taxon>
    </lineage>
</organism>
<keyword evidence="2" id="KW-1185">Reference proteome</keyword>
<reference evidence="1" key="1">
    <citation type="journal article" date="2018" name="Genome Biol. Evol.">
        <title>Genomics and development of Lentinus tigrinus, a white-rot wood-decaying mushroom with dimorphic fruiting bodies.</title>
        <authorList>
            <person name="Wu B."/>
            <person name="Xu Z."/>
            <person name="Knudson A."/>
            <person name="Carlson A."/>
            <person name="Chen N."/>
            <person name="Kovaka S."/>
            <person name="LaButti K."/>
            <person name="Lipzen A."/>
            <person name="Pennachio C."/>
            <person name="Riley R."/>
            <person name="Schakwitz W."/>
            <person name="Umezawa K."/>
            <person name="Ohm R.A."/>
            <person name="Grigoriev I.V."/>
            <person name="Nagy L.G."/>
            <person name="Gibbons J."/>
            <person name="Hibbett D."/>
        </authorList>
    </citation>
    <scope>NUCLEOTIDE SEQUENCE [LARGE SCALE GENOMIC DNA]</scope>
    <source>
        <strain evidence="1">ALCF2SS1-6</strain>
    </source>
</reference>
<name>A0A5C2RW94_9APHY</name>